<reference evidence="2" key="1">
    <citation type="submission" date="2023-03" db="EMBL/GenBank/DDBJ databases">
        <title>Massive genome expansion in bonnet fungi (Mycena s.s.) driven by repeated elements and novel gene families across ecological guilds.</title>
        <authorList>
            <consortium name="Lawrence Berkeley National Laboratory"/>
            <person name="Harder C.B."/>
            <person name="Miyauchi S."/>
            <person name="Viragh M."/>
            <person name="Kuo A."/>
            <person name="Thoen E."/>
            <person name="Andreopoulos B."/>
            <person name="Lu D."/>
            <person name="Skrede I."/>
            <person name="Drula E."/>
            <person name="Henrissat B."/>
            <person name="Morin E."/>
            <person name="Kohler A."/>
            <person name="Barry K."/>
            <person name="LaButti K."/>
            <person name="Morin E."/>
            <person name="Salamov A."/>
            <person name="Lipzen A."/>
            <person name="Mereny Z."/>
            <person name="Hegedus B."/>
            <person name="Baldrian P."/>
            <person name="Stursova M."/>
            <person name="Weitz H."/>
            <person name="Taylor A."/>
            <person name="Grigoriev I.V."/>
            <person name="Nagy L.G."/>
            <person name="Martin F."/>
            <person name="Kauserud H."/>
        </authorList>
    </citation>
    <scope>NUCLEOTIDE SEQUENCE</scope>
    <source>
        <strain evidence="2">CBHHK002</strain>
    </source>
</reference>
<sequence length="301" mass="32011">MAGIAGSAPSYQRGCVCRGHRAYVQRGGGYAMEGDAETLEVTSAGARVDGGARCVEAGGHVLCVMQGRAEGTRVRRESEGKARKEYAVGWGVSRRTGRARVVGATRRYRGLCGGARTGDPCATFVSPPPRRARPARELISQRSWGGRTVVGAVHNVLRRKKSHKKPQPQAVRAAALIVLEEVVAAALTGVGWNLLRGKTGVGDAWRRRQMRAGAAARRARKTRRRELGGPRWSTGVASAAISVDVVRRQRQTDVSREAANDGRTGWPAISGARAVKEAKREGQGSGMDVRGSELDGGNAVA</sequence>
<name>A0AAD7A299_9AGAR</name>
<dbReference type="AlphaFoldDB" id="A0AAD7A299"/>
<keyword evidence="3" id="KW-1185">Reference proteome</keyword>
<evidence type="ECO:0000313" key="3">
    <source>
        <dbReference type="Proteomes" id="UP001218218"/>
    </source>
</evidence>
<protein>
    <submittedName>
        <fullName evidence="2">Uncharacterized protein</fullName>
    </submittedName>
</protein>
<proteinExistence type="predicted"/>
<feature type="region of interest" description="Disordered" evidence="1">
    <location>
        <begin position="254"/>
        <end position="301"/>
    </location>
</feature>
<gene>
    <name evidence="2" type="ORF">DFH08DRAFT_936701</name>
</gene>
<comment type="caution">
    <text evidence="2">The sequence shown here is derived from an EMBL/GenBank/DDBJ whole genome shotgun (WGS) entry which is preliminary data.</text>
</comment>
<dbReference type="EMBL" id="JARIHO010000018">
    <property type="protein sequence ID" value="KAJ7348009.1"/>
    <property type="molecule type" value="Genomic_DNA"/>
</dbReference>
<evidence type="ECO:0000256" key="1">
    <source>
        <dbReference type="SAM" id="MobiDB-lite"/>
    </source>
</evidence>
<organism evidence="2 3">
    <name type="scientific">Mycena albidolilacea</name>
    <dbReference type="NCBI Taxonomy" id="1033008"/>
    <lineage>
        <taxon>Eukaryota</taxon>
        <taxon>Fungi</taxon>
        <taxon>Dikarya</taxon>
        <taxon>Basidiomycota</taxon>
        <taxon>Agaricomycotina</taxon>
        <taxon>Agaricomycetes</taxon>
        <taxon>Agaricomycetidae</taxon>
        <taxon>Agaricales</taxon>
        <taxon>Marasmiineae</taxon>
        <taxon>Mycenaceae</taxon>
        <taxon>Mycena</taxon>
    </lineage>
</organism>
<evidence type="ECO:0000313" key="2">
    <source>
        <dbReference type="EMBL" id="KAJ7348009.1"/>
    </source>
</evidence>
<accession>A0AAD7A299</accession>
<dbReference type="Proteomes" id="UP001218218">
    <property type="component" value="Unassembled WGS sequence"/>
</dbReference>